<dbReference type="GO" id="GO:0004181">
    <property type="term" value="F:metallocarboxypeptidase activity"/>
    <property type="evidence" value="ECO:0007669"/>
    <property type="project" value="InterPro"/>
</dbReference>
<dbReference type="Proteomes" id="UP000823618">
    <property type="component" value="Unassembled WGS sequence"/>
</dbReference>
<dbReference type="GO" id="GO:0008270">
    <property type="term" value="F:zinc ion binding"/>
    <property type="evidence" value="ECO:0007669"/>
    <property type="project" value="InterPro"/>
</dbReference>
<comment type="caution">
    <text evidence="9">The sequence shown here is derived from an EMBL/GenBank/DDBJ whole genome shotgun (WGS) entry which is preliminary data.</text>
</comment>
<feature type="active site" description="Proton donor/acceptor" evidence="7">
    <location>
        <position position="238"/>
    </location>
</feature>
<dbReference type="EMBL" id="JADIML010000287">
    <property type="protein sequence ID" value="MBO8464256.1"/>
    <property type="molecule type" value="Genomic_DNA"/>
</dbReference>
<dbReference type="GO" id="GO:0005615">
    <property type="term" value="C:extracellular space"/>
    <property type="evidence" value="ECO:0007669"/>
    <property type="project" value="TreeGrafter"/>
</dbReference>
<reference evidence="9" key="2">
    <citation type="journal article" date="2021" name="PeerJ">
        <title>Extensive microbial diversity within the chicken gut microbiome revealed by metagenomics and culture.</title>
        <authorList>
            <person name="Gilroy R."/>
            <person name="Ravi A."/>
            <person name="Getino M."/>
            <person name="Pursley I."/>
            <person name="Horton D.L."/>
            <person name="Alikhan N.F."/>
            <person name="Baker D."/>
            <person name="Gharbi K."/>
            <person name="Hall N."/>
            <person name="Watson M."/>
            <person name="Adriaenssens E.M."/>
            <person name="Foster-Nyarko E."/>
            <person name="Jarju S."/>
            <person name="Secka A."/>
            <person name="Antonio M."/>
            <person name="Oren A."/>
            <person name="Chaudhuri R.R."/>
            <person name="La Ragione R."/>
            <person name="Hildebrand F."/>
            <person name="Pallen M.J."/>
        </authorList>
    </citation>
    <scope>NUCLEOTIDE SEQUENCE</scope>
    <source>
        <strain evidence="9">E3-2379</strain>
    </source>
</reference>
<evidence type="ECO:0000256" key="4">
    <source>
        <dbReference type="ARBA" id="ARBA00022801"/>
    </source>
</evidence>
<evidence type="ECO:0000256" key="2">
    <source>
        <dbReference type="ARBA" id="ARBA00005988"/>
    </source>
</evidence>
<dbReference type="Gene3D" id="3.40.630.10">
    <property type="entry name" value="Zn peptidases"/>
    <property type="match status" value="1"/>
</dbReference>
<dbReference type="SUPFAM" id="SSF53187">
    <property type="entry name" value="Zn-dependent exopeptidases"/>
    <property type="match status" value="1"/>
</dbReference>
<keyword evidence="3" id="KW-0645">Protease</keyword>
<feature type="domain" description="Peptidase M14" evidence="8">
    <location>
        <begin position="7"/>
        <end position="267"/>
    </location>
</feature>
<name>A0A9D9I1I6_9FIRM</name>
<reference evidence="9" key="1">
    <citation type="submission" date="2020-10" db="EMBL/GenBank/DDBJ databases">
        <authorList>
            <person name="Gilroy R."/>
        </authorList>
    </citation>
    <scope>NUCLEOTIDE SEQUENCE</scope>
    <source>
        <strain evidence="9">E3-2379</strain>
    </source>
</reference>
<keyword evidence="5" id="KW-0862">Zinc</keyword>
<comment type="similarity">
    <text evidence="2 7">Belongs to the peptidase M14 family.</text>
</comment>
<organism evidence="9 10">
    <name type="scientific">Candidatus Scybalomonas excrementavium</name>
    <dbReference type="NCBI Taxonomy" id="2840943"/>
    <lineage>
        <taxon>Bacteria</taxon>
        <taxon>Bacillati</taxon>
        <taxon>Bacillota</taxon>
        <taxon>Clostridia</taxon>
        <taxon>Lachnospirales</taxon>
        <taxon>Lachnospiraceae</taxon>
        <taxon>Lachnospiraceae incertae sedis</taxon>
        <taxon>Candidatus Scybalomonas</taxon>
    </lineage>
</organism>
<dbReference type="PROSITE" id="PS52035">
    <property type="entry name" value="PEPTIDASE_M14"/>
    <property type="match status" value="1"/>
</dbReference>
<protein>
    <recommendedName>
        <fullName evidence="8">Peptidase M14 domain-containing protein</fullName>
    </recommendedName>
</protein>
<evidence type="ECO:0000313" key="10">
    <source>
        <dbReference type="Proteomes" id="UP000823618"/>
    </source>
</evidence>
<keyword evidence="4" id="KW-0378">Hydrolase</keyword>
<sequence>MNHSIYETTSYERYRLNFEETMVSYELPQKIYERFFLGESFMKHPIFAYRLGVGSTKFLLTGGVHGRESINSFALLSILKYYASHFTCYKDWFFSHTLYILPMLNPDGYFISLSDPTWKNNGRDVDLNRNFPCKLWKKKWHTDAPLSEPESNILVNFFNQVRPDYYFDIHSRGKGIYYYRNTMPDSYNKAQEEVAKKLATCMEYTLFPPSEEVKEGDSGGNTVQYFAETYQKPAFTIETVPDEVDFPIPLSYLPEVFSDLLDFLFLF</sequence>
<dbReference type="GO" id="GO:0006508">
    <property type="term" value="P:proteolysis"/>
    <property type="evidence" value="ECO:0007669"/>
    <property type="project" value="UniProtKB-KW"/>
</dbReference>
<gene>
    <name evidence="9" type="ORF">IAC13_10025</name>
</gene>
<dbReference type="InterPro" id="IPR000834">
    <property type="entry name" value="Peptidase_M14"/>
</dbReference>
<evidence type="ECO:0000256" key="6">
    <source>
        <dbReference type="ARBA" id="ARBA00023049"/>
    </source>
</evidence>
<dbReference type="PANTHER" id="PTHR11705:SF143">
    <property type="entry name" value="SLL0236 PROTEIN"/>
    <property type="match status" value="1"/>
</dbReference>
<comment type="cofactor">
    <cofactor evidence="1">
        <name>Zn(2+)</name>
        <dbReference type="ChEBI" id="CHEBI:29105"/>
    </cofactor>
</comment>
<accession>A0A9D9I1I6</accession>
<dbReference type="SMART" id="SM00631">
    <property type="entry name" value="Zn_pept"/>
    <property type="match status" value="1"/>
</dbReference>
<keyword evidence="6" id="KW-0482">Metalloprotease</keyword>
<dbReference type="PANTHER" id="PTHR11705">
    <property type="entry name" value="PROTEASE FAMILY M14 CARBOXYPEPTIDASE A,B"/>
    <property type="match status" value="1"/>
</dbReference>
<evidence type="ECO:0000256" key="3">
    <source>
        <dbReference type="ARBA" id="ARBA00022670"/>
    </source>
</evidence>
<proteinExistence type="inferred from homology"/>
<evidence type="ECO:0000256" key="5">
    <source>
        <dbReference type="ARBA" id="ARBA00022833"/>
    </source>
</evidence>
<dbReference type="AlphaFoldDB" id="A0A9D9I1I6"/>
<dbReference type="Pfam" id="PF00246">
    <property type="entry name" value="Peptidase_M14"/>
    <property type="match status" value="1"/>
</dbReference>
<evidence type="ECO:0000313" key="9">
    <source>
        <dbReference type="EMBL" id="MBO8464256.1"/>
    </source>
</evidence>
<evidence type="ECO:0000259" key="8">
    <source>
        <dbReference type="PROSITE" id="PS52035"/>
    </source>
</evidence>
<evidence type="ECO:0000256" key="1">
    <source>
        <dbReference type="ARBA" id="ARBA00001947"/>
    </source>
</evidence>
<evidence type="ECO:0000256" key="7">
    <source>
        <dbReference type="PROSITE-ProRule" id="PRU01379"/>
    </source>
</evidence>